<evidence type="ECO:0000259" key="11">
    <source>
        <dbReference type="Pfam" id="PF07992"/>
    </source>
</evidence>
<name>A0ABU8Q8J0_9SPHN</name>
<evidence type="ECO:0000256" key="5">
    <source>
        <dbReference type="ARBA" id="ARBA00022857"/>
    </source>
</evidence>
<evidence type="ECO:0000256" key="2">
    <source>
        <dbReference type="ARBA" id="ARBA00007532"/>
    </source>
</evidence>
<evidence type="ECO:0000256" key="1">
    <source>
        <dbReference type="ARBA" id="ARBA00001974"/>
    </source>
</evidence>
<dbReference type="RefSeq" id="WP_132884622.1">
    <property type="nucleotide sequence ID" value="NZ_JBBGZA010000001.1"/>
</dbReference>
<keyword evidence="8 9" id="KW-0676">Redox-active center</keyword>
<dbReference type="Pfam" id="PF07992">
    <property type="entry name" value="Pyr_redox_2"/>
    <property type="match status" value="1"/>
</dbReference>
<keyword evidence="4 9" id="KW-0274">FAD</keyword>
<reference evidence="12 13" key="1">
    <citation type="submission" date="2023-12" db="EMBL/GenBank/DDBJ databases">
        <title>Gut-associated functions are favored during microbiome assembly across C. elegans life.</title>
        <authorList>
            <person name="Zimmermann J."/>
        </authorList>
    </citation>
    <scope>NUCLEOTIDE SEQUENCE [LARGE SCALE GENOMIC DNA]</scope>
    <source>
        <strain evidence="12 13">JUb134</strain>
    </source>
</reference>
<evidence type="ECO:0000313" key="12">
    <source>
        <dbReference type="EMBL" id="MEJ5095816.1"/>
    </source>
</evidence>
<evidence type="ECO:0000256" key="7">
    <source>
        <dbReference type="ARBA" id="ARBA00023157"/>
    </source>
</evidence>
<dbReference type="Gene3D" id="3.50.50.60">
    <property type="entry name" value="FAD/NAD(P)-binding domain"/>
    <property type="match status" value="2"/>
</dbReference>
<evidence type="ECO:0000256" key="6">
    <source>
        <dbReference type="ARBA" id="ARBA00023002"/>
    </source>
</evidence>
<dbReference type="InterPro" id="IPR036188">
    <property type="entry name" value="FAD/NAD-bd_sf"/>
</dbReference>
<comment type="cofactor">
    <cofactor evidence="1">
        <name>FAD</name>
        <dbReference type="ChEBI" id="CHEBI:57692"/>
    </cofactor>
</comment>
<gene>
    <name evidence="12" type="ORF">WH159_14890</name>
</gene>
<keyword evidence="3 9" id="KW-0285">Flavoprotein</keyword>
<dbReference type="InterPro" id="IPR012999">
    <property type="entry name" value="Pyr_OxRdtase_I_AS"/>
</dbReference>
<organism evidence="12 13">
    <name type="scientific">Sphingomonas molluscorum</name>
    <dbReference type="NCBI Taxonomy" id="418184"/>
    <lineage>
        <taxon>Bacteria</taxon>
        <taxon>Pseudomonadati</taxon>
        <taxon>Pseudomonadota</taxon>
        <taxon>Alphaproteobacteria</taxon>
        <taxon>Sphingomonadales</taxon>
        <taxon>Sphingomonadaceae</taxon>
        <taxon>Sphingomonas</taxon>
    </lineage>
</organism>
<dbReference type="Proteomes" id="UP001380365">
    <property type="component" value="Unassembled WGS sequence"/>
</dbReference>
<comment type="similarity">
    <text evidence="2 9">Belongs to the class-I pyridine nucleotide-disulfide oxidoreductase family.</text>
</comment>
<keyword evidence="7" id="KW-1015">Disulfide bond</keyword>
<evidence type="ECO:0000313" key="13">
    <source>
        <dbReference type="Proteomes" id="UP001380365"/>
    </source>
</evidence>
<dbReference type="PRINTS" id="PR00411">
    <property type="entry name" value="PNDRDTASEI"/>
</dbReference>
<keyword evidence="5" id="KW-0521">NADP</keyword>
<dbReference type="SUPFAM" id="SSF51905">
    <property type="entry name" value="FAD/NAD(P)-binding domain"/>
    <property type="match status" value="1"/>
</dbReference>
<dbReference type="SUPFAM" id="SSF55424">
    <property type="entry name" value="FAD/NAD-linked reductases, dimerisation (C-terminal) domain"/>
    <property type="match status" value="1"/>
</dbReference>
<dbReference type="PIRSF" id="PIRSF000350">
    <property type="entry name" value="Mercury_reductase_MerA"/>
    <property type="match status" value="1"/>
</dbReference>
<dbReference type="PRINTS" id="PR00368">
    <property type="entry name" value="FADPNR"/>
</dbReference>
<evidence type="ECO:0000256" key="9">
    <source>
        <dbReference type="RuleBase" id="RU003691"/>
    </source>
</evidence>
<evidence type="ECO:0000256" key="3">
    <source>
        <dbReference type="ARBA" id="ARBA00022630"/>
    </source>
</evidence>
<dbReference type="InterPro" id="IPR023753">
    <property type="entry name" value="FAD/NAD-binding_dom"/>
</dbReference>
<evidence type="ECO:0000256" key="8">
    <source>
        <dbReference type="ARBA" id="ARBA00023284"/>
    </source>
</evidence>
<evidence type="ECO:0000256" key="4">
    <source>
        <dbReference type="ARBA" id="ARBA00022827"/>
    </source>
</evidence>
<dbReference type="Pfam" id="PF02852">
    <property type="entry name" value="Pyr_redox_dim"/>
    <property type="match status" value="1"/>
</dbReference>
<feature type="domain" description="FAD/NAD(P)-binding" evidence="11">
    <location>
        <begin position="6"/>
        <end position="318"/>
    </location>
</feature>
<proteinExistence type="inferred from homology"/>
<dbReference type="PANTHER" id="PTHR43014">
    <property type="entry name" value="MERCURIC REDUCTASE"/>
    <property type="match status" value="1"/>
</dbReference>
<dbReference type="NCBIfam" id="NF004992">
    <property type="entry name" value="PRK06370.1-4"/>
    <property type="match status" value="1"/>
</dbReference>
<sequence length="455" mass="48460">MEKHFDAIIIGAGQAGPALAARLSTAGQRVAIVERHLVGGTCVNTGCMPTKTMVASAYAAHLARRGAEYGVVTGPISIDMGRVHARTSRVSSDAQGRDEEWLRGLENCTLIFGHARFEGGRSVRVGDDLLTAAKIFINVGGRAFIPDMPGVADVPLLTNSSILKLSTVPAHLVVIGGSYVGLEFAQAFHRFGAEVTVVEKGERLVGREDERVSAELQRIFADEGIAIRTHAECIRFAPHGDKIEVGLTCAHGAPAIIASHVLMAVGRIPNTGDLGLEAAGIEIDERGYIRVNDRLETTAPGVWALGDCNGRGAFTHTSYNDFEIVAENLLDGADRKVTDRIACYALYTDPPLGRVGISADKARSSGRSVKVGRRPMSRVGRAVEKDETAGFMEIVVDAETDRILGGTILGTSGDEAIHCILDMMANDATADRLRQTVHIHPTVSELLPTIAGSLE</sequence>
<keyword evidence="13" id="KW-1185">Reference proteome</keyword>
<evidence type="ECO:0000259" key="10">
    <source>
        <dbReference type="Pfam" id="PF02852"/>
    </source>
</evidence>
<accession>A0ABU8Q8J0</accession>
<comment type="caution">
    <text evidence="12">The sequence shown here is derived from an EMBL/GenBank/DDBJ whole genome shotgun (WGS) entry which is preliminary data.</text>
</comment>
<dbReference type="InterPro" id="IPR016156">
    <property type="entry name" value="FAD/NAD-linked_Rdtase_dimer_sf"/>
</dbReference>
<feature type="domain" description="Pyridine nucleotide-disulphide oxidoreductase dimerisation" evidence="10">
    <location>
        <begin position="345"/>
        <end position="448"/>
    </location>
</feature>
<dbReference type="PROSITE" id="PS00076">
    <property type="entry name" value="PYRIDINE_REDOX_1"/>
    <property type="match status" value="1"/>
</dbReference>
<protein>
    <submittedName>
        <fullName evidence="12">FAD-containing oxidoreductase</fullName>
    </submittedName>
</protein>
<dbReference type="PANTHER" id="PTHR43014:SF2">
    <property type="entry name" value="MERCURIC REDUCTASE"/>
    <property type="match status" value="1"/>
</dbReference>
<keyword evidence="6 9" id="KW-0560">Oxidoreductase</keyword>
<dbReference type="InterPro" id="IPR004099">
    <property type="entry name" value="Pyr_nucl-diS_OxRdtase_dimer"/>
</dbReference>
<dbReference type="EMBL" id="JBBGZA010000001">
    <property type="protein sequence ID" value="MEJ5095816.1"/>
    <property type="molecule type" value="Genomic_DNA"/>
</dbReference>
<dbReference type="Gene3D" id="3.30.390.30">
    <property type="match status" value="1"/>
</dbReference>
<dbReference type="InterPro" id="IPR001100">
    <property type="entry name" value="Pyr_nuc-diS_OxRdtase"/>
</dbReference>